<name>A0A5C5YKZ6_9BACT</name>
<dbReference type="OrthoDB" id="225966at2"/>
<dbReference type="SUPFAM" id="SSF117074">
    <property type="entry name" value="Hypothetical protein PA1324"/>
    <property type="match status" value="1"/>
</dbReference>
<organism evidence="1 2">
    <name type="scientific">Posidoniimonas polymericola</name>
    <dbReference type="NCBI Taxonomy" id="2528002"/>
    <lineage>
        <taxon>Bacteria</taxon>
        <taxon>Pseudomonadati</taxon>
        <taxon>Planctomycetota</taxon>
        <taxon>Planctomycetia</taxon>
        <taxon>Pirellulales</taxon>
        <taxon>Lacipirellulaceae</taxon>
        <taxon>Posidoniimonas</taxon>
    </lineage>
</organism>
<comment type="caution">
    <text evidence="1">The sequence shown here is derived from an EMBL/GenBank/DDBJ whole genome shotgun (WGS) entry which is preliminary data.</text>
</comment>
<dbReference type="Gene3D" id="2.60.40.1120">
    <property type="entry name" value="Carboxypeptidase-like, regulatory domain"/>
    <property type="match status" value="1"/>
</dbReference>
<gene>
    <name evidence="1" type="ORF">Pla123a_31030</name>
</gene>
<sequence>MTRTPTDPVPRNRRPLWIGATAAAALLGVLAAVASWIDPPPEATFVAGWASHLRTPLVPDIIAGENDRDALAAAGFFRRHTFHSDRNLSADLFRTELQRDANHHGARVVYVSGYAVRDDHGRVALMTNEFRPYTGVGALPLESLLKQTEAGDHPTLLVLDLTWTAVDGAAALLPSGVASDVYRLLDQHRHLGRLTLVSCSPHETAAEIFGTGRSAFGYFFEAALAGHADGANRSGVTDGRVSACEVGAYVCDRVAAWSRQWPDQQQTPRFFGGGDADFLLTVSGRVDDALPLPQAVEEYPAALSAGWATRDELADAGARRLTPRLLGRLEDNLLDAGRRWRRGAGADTIAAKLAVANQPLLEGIREALAQTSLAPGVSLAEVDMASDDPTLIAWRTLLAAAKQDPPPPKLDPLLAPFRNATADAATDTLAAAGFAALLECPAEFCRLAPVVAGEIAARGPADQPLEVVDLCRLVEIAAANPNADPLTLSGLLEATVLRERAWSRAESVAAVKPLLMQADQHNQSAWAVITSPGFAAENDAAALNRRARALFHQAALRQRQLSAAIAVSDRLAAELPATLPLVRSSKSLENAWNESVGGATRLADLLQQIAATDKRVADAEWDQLATLVTQLTQLERTLLAAVSVESVQQLVADLGGGDAERAPHAERLLDLPLLRAPQREAVSLALSKAVAADADQLRELIAAPNAVSRVPQADLPALAIESVASRIVRRSRALDEAQRTSCLLGLMGMPSDNLSKVIASFNPHADSDDGAVLLDAVRQAMAATEGQIDDDLPLAIRERASRVLPASLFLARLDGRNAGPALRAGLQVRAAWREANAERLRLSGDDLGGTEFATAAAKRWAPLYDQAPPVLAVRPAEAGSLGAAPTLAALCERSPSDRLELQIDHPDHTPLSVQVLQPTGCLRVDVQQRASDGGSRVTLRATIKPDASFADIAATRGVLLRLVCGDRCHHCRVAGPRLADASPFELYAEAAGVRTRVTDRWRLPPSSQPSETRLIVKNRTGDQFAFTAQVDAGARYAATATVAPFSEAPLSLALPVPAPGAAPKPATPQECGAITVSITDATTNKQLFHQKTLLAVRDPREYLEVLDARLATDARGAPIATLRVERLAGAPEPIDIDWQLANPSISSAIVAGGRLSATLTANQPTATLTASLLPDWSAAPEVLAQLAINGVRRASLRRAPRPIGDQTQRLNLVEQPITLLSGPDMVASGDALNFTVDAAPVPAGASLQVDIVQPSPGGDVSGNDGLVERSRSYPTARREQVTIGAAAKSGALLLHPTIIPVDDALDTTGLIGRRLLRARVFDSEGAVIASAVQPVVIDGDAASSIAVKPAEAGVAGKPLAFAVAAVDDLSGIQQVVLYAGAPIDDAPPKGAALVPAVEDPAHPGQWVATVPMPAGVPVTLITAQVTNGVGLTTSRTIQTPLQDATLAGLGQVAGAVTEGVRPQPGLPVELRDPEQKPIASAKTDAQGKFLFTKVKPGKYLVWSVKEQSQRTGAAGVEVQPGATATAELKLSL</sequence>
<keyword evidence="2" id="KW-1185">Reference proteome</keyword>
<proteinExistence type="predicted"/>
<accession>A0A5C5YKZ6</accession>
<evidence type="ECO:0000313" key="1">
    <source>
        <dbReference type="EMBL" id="TWT75593.1"/>
    </source>
</evidence>
<evidence type="ECO:0000313" key="2">
    <source>
        <dbReference type="Proteomes" id="UP000318478"/>
    </source>
</evidence>
<protein>
    <submittedName>
        <fullName evidence="1">Uncharacterized protein</fullName>
    </submittedName>
</protein>
<dbReference type="EMBL" id="SJPO01000007">
    <property type="protein sequence ID" value="TWT75593.1"/>
    <property type="molecule type" value="Genomic_DNA"/>
</dbReference>
<dbReference type="Proteomes" id="UP000318478">
    <property type="component" value="Unassembled WGS sequence"/>
</dbReference>
<reference evidence="1 2" key="1">
    <citation type="submission" date="2019-02" db="EMBL/GenBank/DDBJ databases">
        <title>Deep-cultivation of Planctomycetes and their phenomic and genomic characterization uncovers novel biology.</title>
        <authorList>
            <person name="Wiegand S."/>
            <person name="Jogler M."/>
            <person name="Boedeker C."/>
            <person name="Pinto D."/>
            <person name="Vollmers J."/>
            <person name="Rivas-Marin E."/>
            <person name="Kohn T."/>
            <person name="Peeters S.H."/>
            <person name="Heuer A."/>
            <person name="Rast P."/>
            <person name="Oberbeckmann S."/>
            <person name="Bunk B."/>
            <person name="Jeske O."/>
            <person name="Meyerdierks A."/>
            <person name="Storesund J.E."/>
            <person name="Kallscheuer N."/>
            <person name="Luecker S."/>
            <person name="Lage O.M."/>
            <person name="Pohl T."/>
            <person name="Merkel B.J."/>
            <person name="Hornburger P."/>
            <person name="Mueller R.-W."/>
            <person name="Bruemmer F."/>
            <person name="Labrenz M."/>
            <person name="Spormann A.M."/>
            <person name="Op Den Camp H."/>
            <person name="Overmann J."/>
            <person name="Amann R."/>
            <person name="Jetten M.S.M."/>
            <person name="Mascher T."/>
            <person name="Medema M.H."/>
            <person name="Devos D.P."/>
            <person name="Kaster A.-K."/>
            <person name="Ovreas L."/>
            <person name="Rohde M."/>
            <person name="Galperin M.Y."/>
            <person name="Jogler C."/>
        </authorList>
    </citation>
    <scope>NUCLEOTIDE SEQUENCE [LARGE SCALE GENOMIC DNA]</scope>
    <source>
        <strain evidence="1 2">Pla123a</strain>
    </source>
</reference>
<dbReference type="RefSeq" id="WP_146588490.1">
    <property type="nucleotide sequence ID" value="NZ_SJPO01000007.1"/>
</dbReference>